<dbReference type="Proteomes" id="UP001293254">
    <property type="component" value="Unassembled WGS sequence"/>
</dbReference>
<evidence type="ECO:0000313" key="2">
    <source>
        <dbReference type="EMBL" id="KAK4433139.1"/>
    </source>
</evidence>
<dbReference type="AlphaFoldDB" id="A0AAE1YMI5"/>
<gene>
    <name evidence="2" type="ORF">Salat_1076100</name>
</gene>
<evidence type="ECO:0000313" key="3">
    <source>
        <dbReference type="Proteomes" id="UP001293254"/>
    </source>
</evidence>
<reference evidence="2" key="1">
    <citation type="submission" date="2020-06" db="EMBL/GenBank/DDBJ databases">
        <authorList>
            <person name="Li T."/>
            <person name="Hu X."/>
            <person name="Zhang T."/>
            <person name="Song X."/>
            <person name="Zhang H."/>
            <person name="Dai N."/>
            <person name="Sheng W."/>
            <person name="Hou X."/>
            <person name="Wei L."/>
        </authorList>
    </citation>
    <scope>NUCLEOTIDE SEQUENCE</scope>
    <source>
        <strain evidence="2">3651</strain>
        <tissue evidence="2">Leaf</tissue>
    </source>
</reference>
<protein>
    <submittedName>
        <fullName evidence="2">Disease resistance RPP8-like protein 4</fullName>
    </submittedName>
</protein>
<dbReference type="InterPro" id="IPR032675">
    <property type="entry name" value="LRR_dom_sf"/>
</dbReference>
<sequence>MAGEAGVNSGSESSSSSSTGHGSMAAASIPTNLTSLRLIGSVERNILFLDQLTNIRHLTKLRIDERVAKLPSASNFPPNLSYLKLHQSYLREDPMPVLQKLPQLLYLNLGIDSYIGLRMVLWRLEIFDSPLLESLPEELRFMTNLKQLKMETTPQLVSELQGVNSHTSSPIYILSS</sequence>
<organism evidence="2 3">
    <name type="scientific">Sesamum alatum</name>
    <dbReference type="NCBI Taxonomy" id="300844"/>
    <lineage>
        <taxon>Eukaryota</taxon>
        <taxon>Viridiplantae</taxon>
        <taxon>Streptophyta</taxon>
        <taxon>Embryophyta</taxon>
        <taxon>Tracheophyta</taxon>
        <taxon>Spermatophyta</taxon>
        <taxon>Magnoliopsida</taxon>
        <taxon>eudicotyledons</taxon>
        <taxon>Gunneridae</taxon>
        <taxon>Pentapetalae</taxon>
        <taxon>asterids</taxon>
        <taxon>lamiids</taxon>
        <taxon>Lamiales</taxon>
        <taxon>Pedaliaceae</taxon>
        <taxon>Sesamum</taxon>
    </lineage>
</organism>
<dbReference type="EMBL" id="JACGWO010000003">
    <property type="protein sequence ID" value="KAK4433139.1"/>
    <property type="molecule type" value="Genomic_DNA"/>
</dbReference>
<name>A0AAE1YMI5_9LAMI</name>
<dbReference type="SUPFAM" id="SSF52047">
    <property type="entry name" value="RNI-like"/>
    <property type="match status" value="1"/>
</dbReference>
<comment type="caution">
    <text evidence="2">The sequence shown here is derived from an EMBL/GenBank/DDBJ whole genome shotgun (WGS) entry which is preliminary data.</text>
</comment>
<evidence type="ECO:0000256" key="1">
    <source>
        <dbReference type="SAM" id="MobiDB-lite"/>
    </source>
</evidence>
<feature type="region of interest" description="Disordered" evidence="1">
    <location>
        <begin position="1"/>
        <end position="24"/>
    </location>
</feature>
<accession>A0AAE1YMI5</accession>
<keyword evidence="3" id="KW-1185">Reference proteome</keyword>
<dbReference type="Gene3D" id="3.80.10.10">
    <property type="entry name" value="Ribonuclease Inhibitor"/>
    <property type="match status" value="1"/>
</dbReference>
<proteinExistence type="predicted"/>
<reference evidence="2" key="2">
    <citation type="journal article" date="2024" name="Plant">
        <title>Genomic evolution and insights into agronomic trait innovations of Sesamum species.</title>
        <authorList>
            <person name="Miao H."/>
            <person name="Wang L."/>
            <person name="Qu L."/>
            <person name="Liu H."/>
            <person name="Sun Y."/>
            <person name="Le M."/>
            <person name="Wang Q."/>
            <person name="Wei S."/>
            <person name="Zheng Y."/>
            <person name="Lin W."/>
            <person name="Duan Y."/>
            <person name="Cao H."/>
            <person name="Xiong S."/>
            <person name="Wang X."/>
            <person name="Wei L."/>
            <person name="Li C."/>
            <person name="Ma Q."/>
            <person name="Ju M."/>
            <person name="Zhao R."/>
            <person name="Li G."/>
            <person name="Mu C."/>
            <person name="Tian Q."/>
            <person name="Mei H."/>
            <person name="Zhang T."/>
            <person name="Gao T."/>
            <person name="Zhang H."/>
        </authorList>
    </citation>
    <scope>NUCLEOTIDE SEQUENCE</scope>
    <source>
        <strain evidence="2">3651</strain>
    </source>
</reference>